<dbReference type="OrthoDB" id="8068264at2759"/>
<dbReference type="EMBL" id="OV651818">
    <property type="protein sequence ID" value="CAH1111501.1"/>
    <property type="molecule type" value="Genomic_DNA"/>
</dbReference>
<evidence type="ECO:0000256" key="1">
    <source>
        <dbReference type="SAM" id="MobiDB-lite"/>
    </source>
</evidence>
<evidence type="ECO:0000313" key="2">
    <source>
        <dbReference type="EMBL" id="CAH1111501.1"/>
    </source>
</evidence>
<name>A0A9P0GHZ8_9CUCU</name>
<organism evidence="2 3">
    <name type="scientific">Psylliodes chrysocephalus</name>
    <dbReference type="NCBI Taxonomy" id="3402493"/>
    <lineage>
        <taxon>Eukaryota</taxon>
        <taxon>Metazoa</taxon>
        <taxon>Ecdysozoa</taxon>
        <taxon>Arthropoda</taxon>
        <taxon>Hexapoda</taxon>
        <taxon>Insecta</taxon>
        <taxon>Pterygota</taxon>
        <taxon>Neoptera</taxon>
        <taxon>Endopterygota</taxon>
        <taxon>Coleoptera</taxon>
        <taxon>Polyphaga</taxon>
        <taxon>Cucujiformia</taxon>
        <taxon>Chrysomeloidea</taxon>
        <taxon>Chrysomelidae</taxon>
        <taxon>Galerucinae</taxon>
        <taxon>Alticini</taxon>
        <taxon>Psylliodes</taxon>
    </lineage>
</organism>
<accession>A0A9P0GHZ8</accession>
<proteinExistence type="predicted"/>
<dbReference type="AlphaFoldDB" id="A0A9P0GHZ8"/>
<dbReference type="Proteomes" id="UP001153636">
    <property type="component" value="Chromosome 6"/>
</dbReference>
<feature type="region of interest" description="Disordered" evidence="1">
    <location>
        <begin position="120"/>
        <end position="148"/>
    </location>
</feature>
<sequence length="339" mass="38445">MPESVNRKILNFGTGLYRQTSSEDEQNNRDGLPKTSDIRVFTGQKPTESTGAVPKATKPIPEPQPKRKRTLERSVINQTAKVAENMDTITGEGASITPKKFSTNFVNILKEKAARSIKVQNKFQPLSDTDSDEEDTNTQKPPLATKKPKARIVTKNNKTDNTETTKNLNIKTSMPPIVIEGRTENHNTLNKDLQNIVEGKYTIKYTSSFTIIYVEEPSDYLNLISSIKETKISYHTYTSTTEKSHVFVLRELTTGITTEQIEEDLMHSYDIKVCEIYQMSTKNWPLFLLVTDPAITLDFLNKNIRVVENIRVVWELRKSTKSIIQYHNCQALGHATANC</sequence>
<feature type="region of interest" description="Disordered" evidence="1">
    <location>
        <begin position="1"/>
        <end position="71"/>
    </location>
</feature>
<gene>
    <name evidence="2" type="ORF">PSYICH_LOCUS12337</name>
</gene>
<evidence type="ECO:0000313" key="3">
    <source>
        <dbReference type="Proteomes" id="UP001153636"/>
    </source>
</evidence>
<keyword evidence="3" id="KW-1185">Reference proteome</keyword>
<reference evidence="2" key="1">
    <citation type="submission" date="2022-01" db="EMBL/GenBank/DDBJ databases">
        <authorList>
            <person name="King R."/>
        </authorList>
    </citation>
    <scope>NUCLEOTIDE SEQUENCE</scope>
</reference>
<protein>
    <submittedName>
        <fullName evidence="2">Uncharacterized protein</fullName>
    </submittedName>
</protein>